<reference evidence="2 3" key="1">
    <citation type="submission" date="2022-09" db="EMBL/GenBank/DDBJ databases">
        <title>Chelativorans salina sp. nov., a novel slightly halophilic bacterium isolated from a saline lake sediment enrichment.</title>
        <authorList>
            <person name="Gao L."/>
            <person name="Fang B.-Z."/>
            <person name="Li W.-J."/>
        </authorList>
    </citation>
    <scope>NUCLEOTIDE SEQUENCE [LARGE SCALE GENOMIC DNA]</scope>
    <source>
        <strain evidence="2 3">EGI FJ00035</strain>
    </source>
</reference>
<dbReference type="PANTHER" id="PTHR43792">
    <property type="entry name" value="GNAT FAMILY, PUTATIVE (AFU_ORTHOLOGUE AFUA_3G00765)-RELATED-RELATED"/>
    <property type="match status" value="1"/>
</dbReference>
<accession>A0ABT2LQ52</accession>
<dbReference type="PANTHER" id="PTHR43792:SF1">
    <property type="entry name" value="N-ACETYLTRANSFERASE DOMAIN-CONTAINING PROTEIN"/>
    <property type="match status" value="1"/>
</dbReference>
<organism evidence="2 3">
    <name type="scientific">Chelativorans salis</name>
    <dbReference type="NCBI Taxonomy" id="2978478"/>
    <lineage>
        <taxon>Bacteria</taxon>
        <taxon>Pseudomonadati</taxon>
        <taxon>Pseudomonadota</taxon>
        <taxon>Alphaproteobacteria</taxon>
        <taxon>Hyphomicrobiales</taxon>
        <taxon>Phyllobacteriaceae</taxon>
        <taxon>Chelativorans</taxon>
    </lineage>
</organism>
<dbReference type="Gene3D" id="3.40.630.30">
    <property type="match status" value="1"/>
</dbReference>
<sequence length="173" mass="19499">MTDIPTIETERLFLRPMKIEDWPQYAEMMGSQRSVYMGGPYSTRAAWGVFCHDVAQWALMRHGALMMEDRNSGVCLGQVGINHGPLFFEHELGWFVYPHAEGKGYAFEAAAALRDWAFKVCGLKTLVSYVDADNIRSCKLAERLGAELDAEAPREDPGDLVFRHPNPYVLNEG</sequence>
<dbReference type="EMBL" id="JAOCZP010000005">
    <property type="protein sequence ID" value="MCT7376622.1"/>
    <property type="molecule type" value="Genomic_DNA"/>
</dbReference>
<evidence type="ECO:0000259" key="1">
    <source>
        <dbReference type="PROSITE" id="PS51186"/>
    </source>
</evidence>
<keyword evidence="3" id="KW-1185">Reference proteome</keyword>
<dbReference type="InterPro" id="IPR000182">
    <property type="entry name" value="GNAT_dom"/>
</dbReference>
<dbReference type="InterPro" id="IPR051531">
    <property type="entry name" value="N-acetyltransferase"/>
</dbReference>
<proteinExistence type="predicted"/>
<comment type="caution">
    <text evidence="2">The sequence shown here is derived from an EMBL/GenBank/DDBJ whole genome shotgun (WGS) entry which is preliminary data.</text>
</comment>
<protein>
    <submittedName>
        <fullName evidence="2">GNAT family N-acetyltransferase</fullName>
    </submittedName>
</protein>
<dbReference type="SUPFAM" id="SSF55729">
    <property type="entry name" value="Acyl-CoA N-acyltransferases (Nat)"/>
    <property type="match status" value="1"/>
</dbReference>
<evidence type="ECO:0000313" key="2">
    <source>
        <dbReference type="EMBL" id="MCT7376622.1"/>
    </source>
</evidence>
<name>A0ABT2LQ52_9HYPH</name>
<dbReference type="Proteomes" id="UP001320831">
    <property type="component" value="Unassembled WGS sequence"/>
</dbReference>
<feature type="domain" description="N-acetyltransferase" evidence="1">
    <location>
        <begin position="12"/>
        <end position="167"/>
    </location>
</feature>
<evidence type="ECO:0000313" key="3">
    <source>
        <dbReference type="Proteomes" id="UP001320831"/>
    </source>
</evidence>
<dbReference type="Pfam" id="PF13302">
    <property type="entry name" value="Acetyltransf_3"/>
    <property type="match status" value="1"/>
</dbReference>
<gene>
    <name evidence="2" type="ORF">N5A92_16425</name>
</gene>
<dbReference type="InterPro" id="IPR016181">
    <property type="entry name" value="Acyl_CoA_acyltransferase"/>
</dbReference>
<dbReference type="RefSeq" id="WP_260904733.1">
    <property type="nucleotide sequence ID" value="NZ_JAOCZP010000005.1"/>
</dbReference>
<dbReference type="PROSITE" id="PS51186">
    <property type="entry name" value="GNAT"/>
    <property type="match status" value="1"/>
</dbReference>